<keyword evidence="2" id="KW-0812">Transmembrane</keyword>
<accession>A0A1Y1Y5D7</accession>
<dbReference type="Proteomes" id="UP000193498">
    <property type="component" value="Unassembled WGS sequence"/>
</dbReference>
<feature type="transmembrane region" description="Helical" evidence="2">
    <location>
        <begin position="102"/>
        <end position="125"/>
    </location>
</feature>
<feature type="transmembrane region" description="Helical" evidence="2">
    <location>
        <begin position="145"/>
        <end position="167"/>
    </location>
</feature>
<evidence type="ECO:0000313" key="3">
    <source>
        <dbReference type="EMBL" id="ORX93188.1"/>
    </source>
</evidence>
<organism evidence="3 4">
    <name type="scientific">Basidiobolus meristosporus CBS 931.73</name>
    <dbReference type="NCBI Taxonomy" id="1314790"/>
    <lineage>
        <taxon>Eukaryota</taxon>
        <taxon>Fungi</taxon>
        <taxon>Fungi incertae sedis</taxon>
        <taxon>Zoopagomycota</taxon>
        <taxon>Entomophthoromycotina</taxon>
        <taxon>Basidiobolomycetes</taxon>
        <taxon>Basidiobolales</taxon>
        <taxon>Basidiobolaceae</taxon>
        <taxon>Basidiobolus</taxon>
    </lineage>
</organism>
<feature type="transmembrane region" description="Helical" evidence="2">
    <location>
        <begin position="215"/>
        <end position="236"/>
    </location>
</feature>
<dbReference type="AlphaFoldDB" id="A0A1Y1Y5D7"/>
<protein>
    <submittedName>
        <fullName evidence="3">Uncharacterized protein</fullName>
    </submittedName>
</protein>
<name>A0A1Y1Y5D7_9FUNG</name>
<feature type="compositionally biased region" description="Polar residues" evidence="1">
    <location>
        <begin position="243"/>
        <end position="285"/>
    </location>
</feature>
<feature type="transmembrane region" description="Helical" evidence="2">
    <location>
        <begin position="179"/>
        <end position="203"/>
    </location>
</feature>
<sequence>MVSTSVSSYIVGICFGIILVTAILLVVVRGWTAAPGMTSHRILYFVALSSCVYAQVKMVQLNSQVRDKCIFAEDLSIIFYHGSNTLQLVFYILRYREVFHGVWVLLIPSLITLVYASSIPIAAVLNHSEVEPEGACYVNHPTISAYLPLSTNFAGSAYMLVLFLFPFVKPLFKREGDRLREIATVSCSLFLTNSLAILFNIFFNISLTTSLGPNAPILSMIDLTVNFVMVCLPYFLSQLRKNSSGRDWSSTESQSNFAPTPMAQDSQSSAMGPSAATLPTSSAQPMGNIYLNGGMLPKESTERKRETGSESENDSLVH</sequence>
<feature type="transmembrane region" description="Helical" evidence="2">
    <location>
        <begin position="40"/>
        <end position="56"/>
    </location>
</feature>
<keyword evidence="4" id="KW-1185">Reference proteome</keyword>
<feature type="compositionally biased region" description="Basic and acidic residues" evidence="1">
    <location>
        <begin position="299"/>
        <end position="308"/>
    </location>
</feature>
<keyword evidence="2" id="KW-1133">Transmembrane helix</keyword>
<dbReference type="OrthoDB" id="2157401at2759"/>
<evidence type="ECO:0000256" key="2">
    <source>
        <dbReference type="SAM" id="Phobius"/>
    </source>
</evidence>
<gene>
    <name evidence="3" type="ORF">K493DRAFT_316128</name>
</gene>
<proteinExistence type="predicted"/>
<feature type="compositionally biased region" description="Acidic residues" evidence="1">
    <location>
        <begin position="309"/>
        <end position="318"/>
    </location>
</feature>
<comment type="caution">
    <text evidence="3">The sequence shown here is derived from an EMBL/GenBank/DDBJ whole genome shotgun (WGS) entry which is preliminary data.</text>
</comment>
<dbReference type="EMBL" id="MCFE01000244">
    <property type="protein sequence ID" value="ORX93188.1"/>
    <property type="molecule type" value="Genomic_DNA"/>
</dbReference>
<keyword evidence="2" id="KW-0472">Membrane</keyword>
<evidence type="ECO:0000256" key="1">
    <source>
        <dbReference type="SAM" id="MobiDB-lite"/>
    </source>
</evidence>
<feature type="region of interest" description="Disordered" evidence="1">
    <location>
        <begin position="243"/>
        <end position="318"/>
    </location>
</feature>
<dbReference type="InParanoid" id="A0A1Y1Y5D7"/>
<feature type="transmembrane region" description="Helical" evidence="2">
    <location>
        <begin position="6"/>
        <end position="28"/>
    </location>
</feature>
<reference evidence="3 4" key="1">
    <citation type="submission" date="2016-07" db="EMBL/GenBank/DDBJ databases">
        <title>Pervasive Adenine N6-methylation of Active Genes in Fungi.</title>
        <authorList>
            <consortium name="DOE Joint Genome Institute"/>
            <person name="Mondo S.J."/>
            <person name="Dannebaum R.O."/>
            <person name="Kuo R.C."/>
            <person name="Labutti K."/>
            <person name="Haridas S."/>
            <person name="Kuo A."/>
            <person name="Salamov A."/>
            <person name="Ahrendt S.R."/>
            <person name="Lipzen A."/>
            <person name="Sullivan W."/>
            <person name="Andreopoulos W.B."/>
            <person name="Clum A."/>
            <person name="Lindquist E."/>
            <person name="Daum C."/>
            <person name="Ramamoorthy G.K."/>
            <person name="Gryganskyi A."/>
            <person name="Culley D."/>
            <person name="Magnuson J.K."/>
            <person name="James T.Y."/>
            <person name="O'Malley M.A."/>
            <person name="Stajich J.E."/>
            <person name="Spatafora J.W."/>
            <person name="Visel A."/>
            <person name="Grigoriev I.V."/>
        </authorList>
    </citation>
    <scope>NUCLEOTIDE SEQUENCE [LARGE SCALE GENOMIC DNA]</scope>
    <source>
        <strain evidence="3 4">CBS 931.73</strain>
    </source>
</reference>
<evidence type="ECO:0000313" key="4">
    <source>
        <dbReference type="Proteomes" id="UP000193498"/>
    </source>
</evidence>